<dbReference type="GO" id="GO:0000421">
    <property type="term" value="C:autophagosome membrane"/>
    <property type="evidence" value="ECO:0007669"/>
    <property type="project" value="TreeGrafter"/>
</dbReference>
<feature type="compositionally biased region" description="Acidic residues" evidence="1">
    <location>
        <begin position="281"/>
        <end position="294"/>
    </location>
</feature>
<sequence>MSDFIILALILFLVLSLIVTIVLFVLYSGLLSEIVIRTGSPPIKKITIAYKFKEGPYKDCGASFTEACSIGPKLSCIGVYYDDPKQVPEDKCRYAVGSILSEGDEKPDEDLLKEYEKYGFSLMSFPEVDHAVTTTFPNRSPISPYIASYRVYPQLAYYIEERALSAAPFMEFYKDDVIHYMCPLSRQNSFFVPEVRLVEKKEEGSDDDGSTDVTGGDSNSESSYGSRAVPTESRETSLAPSTIPEEEQEAQEEQGEQGDRAEHSERGSDASVGSGSSFEELGLEEEEEEEEEVVVEEKKREDEPREEEGSPNKAAAPEEKEPAVDGEE</sequence>
<dbReference type="PANTHER" id="PTHR15949:SF3">
    <property type="entry name" value="TESTIS-EXPRESSED PROTEIN 264"/>
    <property type="match status" value="1"/>
</dbReference>
<protein>
    <submittedName>
        <fullName evidence="4">Testis-expressed protein 264 homolog</fullName>
    </submittedName>
</protein>
<organism evidence="3 4">
    <name type="scientific">Clupea harengus</name>
    <name type="common">Atlantic herring</name>
    <dbReference type="NCBI Taxonomy" id="7950"/>
    <lineage>
        <taxon>Eukaryota</taxon>
        <taxon>Metazoa</taxon>
        <taxon>Chordata</taxon>
        <taxon>Craniata</taxon>
        <taxon>Vertebrata</taxon>
        <taxon>Euteleostomi</taxon>
        <taxon>Actinopterygii</taxon>
        <taxon>Neopterygii</taxon>
        <taxon>Teleostei</taxon>
        <taxon>Clupei</taxon>
        <taxon>Clupeiformes</taxon>
        <taxon>Clupeoidei</taxon>
        <taxon>Clupeidae</taxon>
        <taxon>Clupea</taxon>
    </lineage>
</organism>
<dbReference type="CTD" id="402960"/>
<evidence type="ECO:0000256" key="1">
    <source>
        <dbReference type="SAM" id="MobiDB-lite"/>
    </source>
</evidence>
<feature type="region of interest" description="Disordered" evidence="1">
    <location>
        <begin position="200"/>
        <end position="328"/>
    </location>
</feature>
<feature type="compositionally biased region" description="Low complexity" evidence="1">
    <location>
        <begin position="211"/>
        <end position="220"/>
    </location>
</feature>
<feature type="transmembrane region" description="Helical" evidence="2">
    <location>
        <begin position="6"/>
        <end position="27"/>
    </location>
</feature>
<name>A0A6P3W421_CLUHA</name>
<dbReference type="GeneID" id="105905130"/>
<evidence type="ECO:0000256" key="2">
    <source>
        <dbReference type="SAM" id="Phobius"/>
    </source>
</evidence>
<dbReference type="Proteomes" id="UP000515152">
    <property type="component" value="Chromosome 5"/>
</dbReference>
<feature type="compositionally biased region" description="Basic and acidic residues" evidence="1">
    <location>
        <begin position="295"/>
        <end position="328"/>
    </location>
</feature>
<gene>
    <name evidence="4" type="primary">tex264a</name>
</gene>
<evidence type="ECO:0000313" key="3">
    <source>
        <dbReference type="Proteomes" id="UP000515152"/>
    </source>
</evidence>
<dbReference type="SUPFAM" id="SSF55136">
    <property type="entry name" value="Probable bacterial effector-binding domain"/>
    <property type="match status" value="1"/>
</dbReference>
<dbReference type="RefSeq" id="XP_012688572.2">
    <property type="nucleotide sequence ID" value="XM_012833118.3"/>
</dbReference>
<dbReference type="GO" id="GO:0005634">
    <property type="term" value="C:nucleus"/>
    <property type="evidence" value="ECO:0007669"/>
    <property type="project" value="TreeGrafter"/>
</dbReference>
<evidence type="ECO:0000313" key="4">
    <source>
        <dbReference type="RefSeq" id="XP_012688572.2"/>
    </source>
</evidence>
<feature type="compositionally biased region" description="Basic and acidic residues" evidence="1">
    <location>
        <begin position="257"/>
        <end position="268"/>
    </location>
</feature>
<proteinExistence type="predicted"/>
<reference evidence="4" key="1">
    <citation type="submission" date="2025-08" db="UniProtKB">
        <authorList>
            <consortium name="RefSeq"/>
        </authorList>
    </citation>
    <scope>IDENTIFICATION</scope>
</reference>
<keyword evidence="2" id="KW-0472">Membrane</keyword>
<dbReference type="GO" id="GO:0005789">
    <property type="term" value="C:endoplasmic reticulum membrane"/>
    <property type="evidence" value="ECO:0007669"/>
    <property type="project" value="TreeGrafter"/>
</dbReference>
<accession>A0A6P3W421</accession>
<dbReference type="GO" id="GO:0005657">
    <property type="term" value="C:replication fork"/>
    <property type="evidence" value="ECO:0007669"/>
    <property type="project" value="TreeGrafter"/>
</dbReference>
<dbReference type="GO" id="GO:0106300">
    <property type="term" value="P:protein-DNA covalent cross-linking repair"/>
    <property type="evidence" value="ECO:0007669"/>
    <property type="project" value="TreeGrafter"/>
</dbReference>
<dbReference type="OrthoDB" id="2140079at2759"/>
<dbReference type="PANTHER" id="PTHR15949">
    <property type="entry name" value="TESTIS-EXPRESSED PROTEIN 264"/>
    <property type="match status" value="1"/>
</dbReference>
<feature type="compositionally biased region" description="Acidic residues" evidence="1">
    <location>
        <begin position="244"/>
        <end position="256"/>
    </location>
</feature>
<dbReference type="AlphaFoldDB" id="A0A6P3W421"/>
<dbReference type="KEGG" id="char:105905130"/>
<keyword evidence="3" id="KW-1185">Reference proteome</keyword>
<keyword evidence="2" id="KW-0812">Transmembrane</keyword>
<dbReference type="GO" id="GO:0061709">
    <property type="term" value="P:reticulophagy"/>
    <property type="evidence" value="ECO:0007669"/>
    <property type="project" value="TreeGrafter"/>
</dbReference>
<dbReference type="InterPro" id="IPR011256">
    <property type="entry name" value="Reg_factor_effector_dom_sf"/>
</dbReference>
<keyword evidence="2" id="KW-1133">Transmembrane helix</keyword>
<dbReference type="Gene3D" id="3.20.80.10">
    <property type="entry name" value="Regulatory factor, effector binding domain"/>
    <property type="match status" value="1"/>
</dbReference>